<accession>A0A1H0UN70</accession>
<name>A0A1H0UN70_SELRU</name>
<sequence>MSNYANFQVGEKFPLPIKNQQDGGLFQIDANGCMFILQLSRHDIIAAEAFRTGKMELALYEQDGLLFFLYQIDGIFKEGWGDAPFSLSGMKPELLPTEKSMADHTLHLYLVDTTLQILLAQRDVTIPADFMELLKKHVAAQKASPMDNTAFALAVQTLWAQKSPAQMREAASAVIEVPLDIPLPPSKQKLN</sequence>
<proteinExistence type="predicted"/>
<dbReference type="OrthoDB" id="1664982at2"/>
<dbReference type="Proteomes" id="UP000182412">
    <property type="component" value="Unassembled WGS sequence"/>
</dbReference>
<evidence type="ECO:0000313" key="2">
    <source>
        <dbReference type="Proteomes" id="UP000182412"/>
    </source>
</evidence>
<dbReference type="EMBL" id="FNJQ01000035">
    <property type="protein sequence ID" value="SDP67533.1"/>
    <property type="molecule type" value="Genomic_DNA"/>
</dbReference>
<dbReference type="RefSeq" id="WP_074573271.1">
    <property type="nucleotide sequence ID" value="NZ_FNJQ01000035.1"/>
</dbReference>
<organism evidence="1 2">
    <name type="scientific">Selenomonas ruminantium</name>
    <dbReference type="NCBI Taxonomy" id="971"/>
    <lineage>
        <taxon>Bacteria</taxon>
        <taxon>Bacillati</taxon>
        <taxon>Bacillota</taxon>
        <taxon>Negativicutes</taxon>
        <taxon>Selenomonadales</taxon>
        <taxon>Selenomonadaceae</taxon>
        <taxon>Selenomonas</taxon>
    </lineage>
</organism>
<evidence type="ECO:0000313" key="1">
    <source>
        <dbReference type="EMBL" id="SDP67533.1"/>
    </source>
</evidence>
<protein>
    <submittedName>
        <fullName evidence="1">Uncharacterized protein</fullName>
    </submittedName>
</protein>
<gene>
    <name evidence="1" type="ORF">SAMN05216366_13525</name>
</gene>
<reference evidence="1 2" key="1">
    <citation type="submission" date="2016-10" db="EMBL/GenBank/DDBJ databases">
        <authorList>
            <person name="de Groot N.N."/>
        </authorList>
    </citation>
    <scope>NUCLEOTIDE SEQUENCE [LARGE SCALE GENOMIC DNA]</scope>
    <source>
        <strain evidence="1 2">S137</strain>
    </source>
</reference>
<dbReference type="AlphaFoldDB" id="A0A1H0UN70"/>